<keyword evidence="2 6" id="KW-0547">Nucleotide-binding</keyword>
<dbReference type="Gene3D" id="3.30.420.40">
    <property type="match status" value="2"/>
</dbReference>
<dbReference type="InterPro" id="IPR004753">
    <property type="entry name" value="MreB"/>
</dbReference>
<accession>A0A1G7TT78</accession>
<evidence type="ECO:0000256" key="4">
    <source>
        <dbReference type="ARBA" id="ARBA00022960"/>
    </source>
</evidence>
<dbReference type="GO" id="GO:0008360">
    <property type="term" value="P:regulation of cell shape"/>
    <property type="evidence" value="ECO:0007669"/>
    <property type="project" value="UniProtKB-UniRule"/>
</dbReference>
<dbReference type="CDD" id="cd10225">
    <property type="entry name" value="ASKHA_NBD_MreB-like"/>
    <property type="match status" value="1"/>
</dbReference>
<organism evidence="7 8">
    <name type="scientific">Facklamia miroungae</name>
    <dbReference type="NCBI Taxonomy" id="120956"/>
    <lineage>
        <taxon>Bacteria</taxon>
        <taxon>Bacillati</taxon>
        <taxon>Bacillota</taxon>
        <taxon>Bacilli</taxon>
        <taxon>Lactobacillales</taxon>
        <taxon>Aerococcaceae</taxon>
        <taxon>Facklamia</taxon>
    </lineage>
</organism>
<feature type="binding site" evidence="6">
    <location>
        <begin position="203"/>
        <end position="206"/>
    </location>
    <ligand>
        <name>ATP</name>
        <dbReference type="ChEBI" id="CHEBI:30616"/>
    </ligand>
</feature>
<evidence type="ECO:0000256" key="2">
    <source>
        <dbReference type="ARBA" id="ARBA00022741"/>
    </source>
</evidence>
<dbReference type="InterPro" id="IPR004000">
    <property type="entry name" value="Actin"/>
</dbReference>
<gene>
    <name evidence="6" type="primary">mreB</name>
    <name evidence="7" type="ORF">SAMN05421791_10725</name>
</gene>
<evidence type="ECO:0000313" key="7">
    <source>
        <dbReference type="EMBL" id="SDG38411.1"/>
    </source>
</evidence>
<dbReference type="SMART" id="SM00268">
    <property type="entry name" value="ACTIN"/>
    <property type="match status" value="1"/>
</dbReference>
<dbReference type="RefSeq" id="WP_090290115.1">
    <property type="nucleotide sequence ID" value="NZ_FNCK01000007.1"/>
</dbReference>
<dbReference type="GO" id="GO:0000902">
    <property type="term" value="P:cell morphogenesis"/>
    <property type="evidence" value="ECO:0007669"/>
    <property type="project" value="InterPro"/>
</dbReference>
<dbReference type="AlphaFoldDB" id="A0A1G7TT78"/>
<evidence type="ECO:0000256" key="1">
    <source>
        <dbReference type="ARBA" id="ARBA00022490"/>
    </source>
</evidence>
<dbReference type="GO" id="GO:0005737">
    <property type="term" value="C:cytoplasm"/>
    <property type="evidence" value="ECO:0007669"/>
    <property type="project" value="UniProtKB-SubCell"/>
</dbReference>
<evidence type="ECO:0000256" key="3">
    <source>
        <dbReference type="ARBA" id="ARBA00022840"/>
    </source>
</evidence>
<dbReference type="Pfam" id="PF06723">
    <property type="entry name" value="MreB_Mbl"/>
    <property type="match status" value="1"/>
</dbReference>
<dbReference type="PRINTS" id="PR01652">
    <property type="entry name" value="SHAPEPROTEIN"/>
</dbReference>
<dbReference type="EMBL" id="FNCK01000007">
    <property type="protein sequence ID" value="SDG38411.1"/>
    <property type="molecule type" value="Genomic_DNA"/>
</dbReference>
<evidence type="ECO:0000313" key="8">
    <source>
        <dbReference type="Proteomes" id="UP000199708"/>
    </source>
</evidence>
<name>A0A1G7TT78_9LACT</name>
<dbReference type="OrthoDB" id="9768127at2"/>
<dbReference type="InterPro" id="IPR043129">
    <property type="entry name" value="ATPase_NBD"/>
</dbReference>
<evidence type="ECO:0000256" key="6">
    <source>
        <dbReference type="HAMAP-Rule" id="MF_02207"/>
    </source>
</evidence>
<comment type="caution">
    <text evidence="6">Lacks conserved residue(s) required for the propagation of feature annotation.</text>
</comment>
<dbReference type="NCBIfam" id="NF010539">
    <property type="entry name" value="PRK13927.1"/>
    <property type="match status" value="1"/>
</dbReference>
<protein>
    <recommendedName>
        <fullName evidence="6">Cell shape-determining protein MreB</fullName>
    </recommendedName>
</protein>
<keyword evidence="1 6" id="KW-0963">Cytoplasm</keyword>
<dbReference type="InterPro" id="IPR056546">
    <property type="entry name" value="MreB_MamK-like"/>
</dbReference>
<keyword evidence="8" id="KW-1185">Reference proteome</keyword>
<keyword evidence="4 6" id="KW-0133">Cell shape</keyword>
<feature type="binding site" evidence="6">
    <location>
        <begin position="155"/>
        <end position="157"/>
    </location>
    <ligand>
        <name>ATP</name>
        <dbReference type="ChEBI" id="CHEBI:30616"/>
    </ligand>
</feature>
<proteinExistence type="inferred from homology"/>
<comment type="function">
    <text evidence="6">Forms membrane-associated dynamic filaments that are essential for cell shape determination. Acts by regulating cell wall synthesis and cell elongation, and thus cell shape. A feedback loop between cell geometry and MreB localization may maintain elongated cell shape by targeting cell wall growth to regions of negative cell wall curvature.</text>
</comment>
<dbReference type="SUPFAM" id="SSF53067">
    <property type="entry name" value="Actin-like ATPase domain"/>
    <property type="match status" value="2"/>
</dbReference>
<keyword evidence="3 6" id="KW-0067">ATP-binding</keyword>
<comment type="subcellular location">
    <subcellularLocation>
        <location evidence="6">Cytoplasm</location>
    </subcellularLocation>
    <text evidence="6">Membrane-associated.</text>
</comment>
<dbReference type="PANTHER" id="PTHR42749:SF1">
    <property type="entry name" value="CELL SHAPE-DETERMINING PROTEIN MREB"/>
    <property type="match status" value="1"/>
</dbReference>
<reference evidence="7 8" key="1">
    <citation type="submission" date="2016-10" db="EMBL/GenBank/DDBJ databases">
        <authorList>
            <person name="de Groot N.N."/>
        </authorList>
    </citation>
    <scope>NUCLEOTIDE SEQUENCE [LARGE SCALE GENOMIC DNA]</scope>
    <source>
        <strain evidence="7 8">ATCC BAA-466</strain>
    </source>
</reference>
<dbReference type="GO" id="GO:0005524">
    <property type="term" value="F:ATP binding"/>
    <property type="evidence" value="ECO:0007669"/>
    <property type="project" value="UniProtKB-KW"/>
</dbReference>
<dbReference type="HAMAP" id="MF_02207">
    <property type="entry name" value="MreB"/>
    <property type="match status" value="1"/>
</dbReference>
<sequence>MARDIGIDLGTTNVLIHLQGRGIILNEPAVIAVDRSSQEVIAVGREAYEMRGRVPETLEVIQPLKGGVVSDYDLTEAMLLHFFRRAHIRRGIRKANVLISTPTNVSEIEQLSLYEAVQKVTSGRVRIEAEPMVAAVGSGLDVLSAKGCMIVDIGGGTTDIAIIASGEILHAESIKIAGDDFDEAIIQYFKDQYQLLIGIQSAERIKIQLACAQMVEGRDVHNQELKGRDLVTGLPKAINVDSNDLYRALKDLLEQIVRAIRRVIEQASPEIIADIHDRGLVITGGGAMIQDLDLLITEQIKVSAIPSDQPMNAVALGTGMMMDWIDSGLVDPNKNNKKTRQNNLFIKIWRSIWK</sequence>
<dbReference type="PANTHER" id="PTHR42749">
    <property type="entry name" value="CELL SHAPE-DETERMINING PROTEIN MREB"/>
    <property type="match status" value="1"/>
</dbReference>
<dbReference type="Proteomes" id="UP000199708">
    <property type="component" value="Unassembled WGS sequence"/>
</dbReference>
<evidence type="ECO:0000256" key="5">
    <source>
        <dbReference type="ARBA" id="ARBA00023458"/>
    </source>
</evidence>
<comment type="subunit">
    <text evidence="6">Forms polymers.</text>
</comment>
<dbReference type="STRING" id="120956.SAMN05421791_10725"/>
<comment type="similarity">
    <text evidence="5 6">Belongs to the FtsA/MreB family.</text>
</comment>